<feature type="compositionally biased region" description="Basic residues" evidence="1">
    <location>
        <begin position="508"/>
        <end position="517"/>
    </location>
</feature>
<comment type="caution">
    <text evidence="3">The sequence shown here is derived from an EMBL/GenBank/DDBJ whole genome shotgun (WGS) entry which is preliminary data.</text>
</comment>
<dbReference type="SMART" id="SM01126">
    <property type="entry name" value="DDE_Tnp_IS1595"/>
    <property type="match status" value="1"/>
</dbReference>
<proteinExistence type="predicted"/>
<feature type="domain" description="ISXO2-like transposase" evidence="2">
    <location>
        <begin position="244"/>
        <end position="361"/>
    </location>
</feature>
<feature type="compositionally biased region" description="Basic and acidic residues" evidence="1">
    <location>
        <begin position="106"/>
        <end position="117"/>
    </location>
</feature>
<evidence type="ECO:0000313" key="3">
    <source>
        <dbReference type="EMBL" id="KAK2961630.1"/>
    </source>
</evidence>
<dbReference type="EMBL" id="JARBJD010000015">
    <property type="protein sequence ID" value="KAK2961630.1"/>
    <property type="molecule type" value="Genomic_DNA"/>
</dbReference>
<feature type="region of interest" description="Disordered" evidence="1">
    <location>
        <begin position="94"/>
        <end position="120"/>
    </location>
</feature>
<keyword evidence="4" id="KW-1185">Reference proteome</keyword>
<protein>
    <submittedName>
        <fullName evidence="3">ISXO2-like transposase domain containing protein</fullName>
    </submittedName>
</protein>
<feature type="region of interest" description="Disordered" evidence="1">
    <location>
        <begin position="446"/>
        <end position="517"/>
    </location>
</feature>
<feature type="compositionally biased region" description="Basic and acidic residues" evidence="1">
    <location>
        <begin position="447"/>
        <end position="486"/>
    </location>
</feature>
<gene>
    <name evidence="3" type="ORF">BLNAU_3428</name>
</gene>
<reference evidence="3 4" key="1">
    <citation type="journal article" date="2022" name="bioRxiv">
        <title>Genomics of Preaxostyla Flagellates Illuminates Evolutionary Transitions and the Path Towards Mitochondrial Loss.</title>
        <authorList>
            <person name="Novak L.V.F."/>
            <person name="Treitli S.C."/>
            <person name="Pyrih J."/>
            <person name="Halakuc P."/>
            <person name="Pipaliya S.V."/>
            <person name="Vacek V."/>
            <person name="Brzon O."/>
            <person name="Soukal P."/>
            <person name="Eme L."/>
            <person name="Dacks J.B."/>
            <person name="Karnkowska A."/>
            <person name="Elias M."/>
            <person name="Hampl V."/>
        </authorList>
    </citation>
    <scope>NUCLEOTIDE SEQUENCE [LARGE SCALE GENOMIC DNA]</scope>
    <source>
        <strain evidence="3">NAU3</strain>
        <tissue evidence="3">Gut</tissue>
    </source>
</reference>
<dbReference type="InterPro" id="IPR024445">
    <property type="entry name" value="Tnp_ISXO2-like"/>
</dbReference>
<dbReference type="Proteomes" id="UP001281761">
    <property type="component" value="Unassembled WGS sequence"/>
</dbReference>
<dbReference type="PANTHER" id="PTHR47163">
    <property type="entry name" value="DDE_TNP_IS1595 DOMAIN-CONTAINING PROTEIN"/>
    <property type="match status" value="1"/>
</dbReference>
<name>A0ABQ9YCY8_9EUKA</name>
<evidence type="ECO:0000313" key="4">
    <source>
        <dbReference type="Proteomes" id="UP001281761"/>
    </source>
</evidence>
<accession>A0ABQ9YCY8</accession>
<evidence type="ECO:0000256" key="1">
    <source>
        <dbReference type="SAM" id="MobiDB-lite"/>
    </source>
</evidence>
<dbReference type="Pfam" id="PF12762">
    <property type="entry name" value="DDE_Tnp_IS1595"/>
    <property type="match status" value="1"/>
</dbReference>
<sequence>MSLIRRLSPRHHRVDPVSIVFIIVNISSFVLNPIHKIDANASPVAHQQFAGLCCDSGSGMIVFRKDLSKIFLPWVEFRNMDLLKKIKGRISNLLSKNKPPSDDSDMDHNEDVFRDGGEGSQQGYCQSLECDISQACGDGDDCQRLSPEPNLSVPTQAPPNSLDISLKNGSLSEAEIENRTNTHDKALQFAQNLGLLPSENHCPKCEKSMPLIRQRKDTDKFSWTCHCGHDFRLIAMAEVLLPDRLIGGKDIIVEKEWIVGGYCQADSSGVRQMFLERVANRDAQTLRAILQKHIAPGSTVVTDGWAGYHGIESLGFNHQVVIHKRNEWVNKEGFTTNHIEAYWRRLRQCLPPNGVPRWFHDSYFYLKMYRDSGHSFLDFCQAIGRTTRDDLDTMVEMAEEEKSKQKEVLDERRKVTELIKQEKQATKISKMAKHYQSDISTSNKQLEQVEVKRQRHLAASDKRVKKKLVDRSKKNVQIEKRKRDVIPDSSTSSSSSSESEHFEQPIQKQKRLPILRPPRKGNFQDFVIPAEIERLFEEHHSLRKQRSMMLIGMGIVGLLLSFLN</sequence>
<dbReference type="InterPro" id="IPR053164">
    <property type="entry name" value="IS1016-like_transposase"/>
</dbReference>
<organism evidence="3 4">
    <name type="scientific">Blattamonas nauphoetae</name>
    <dbReference type="NCBI Taxonomy" id="2049346"/>
    <lineage>
        <taxon>Eukaryota</taxon>
        <taxon>Metamonada</taxon>
        <taxon>Preaxostyla</taxon>
        <taxon>Oxymonadida</taxon>
        <taxon>Blattamonas</taxon>
    </lineage>
</organism>
<evidence type="ECO:0000259" key="2">
    <source>
        <dbReference type="SMART" id="SM01126"/>
    </source>
</evidence>
<dbReference type="PANTHER" id="PTHR47163:SF2">
    <property type="entry name" value="SI:DKEY-17M8.2"/>
    <property type="match status" value="1"/>
</dbReference>